<organism evidence="2 3">
    <name type="scientific">Candidatus Caccalectryoclostridium excrementigallinarum</name>
    <dbReference type="NCBI Taxonomy" id="2840710"/>
    <lineage>
        <taxon>Bacteria</taxon>
        <taxon>Bacillati</taxon>
        <taxon>Bacillota</taxon>
        <taxon>Clostridia</taxon>
        <taxon>Christensenellales</taxon>
        <taxon>Christensenellaceae</taxon>
        <taxon>Christensenellaceae incertae sedis</taxon>
        <taxon>Candidatus Caccalectryoclostridium</taxon>
    </lineage>
</organism>
<accession>A0A9D1MM22</accession>
<evidence type="ECO:0000313" key="3">
    <source>
        <dbReference type="Proteomes" id="UP000824145"/>
    </source>
</evidence>
<dbReference type="SUPFAM" id="SSF109604">
    <property type="entry name" value="HD-domain/PDEase-like"/>
    <property type="match status" value="1"/>
</dbReference>
<name>A0A9D1MM22_9FIRM</name>
<gene>
    <name evidence="2" type="ORF">IAB07_04690</name>
</gene>
<dbReference type="Pfam" id="PF01966">
    <property type="entry name" value="HD"/>
    <property type="match status" value="1"/>
</dbReference>
<reference evidence="2" key="1">
    <citation type="submission" date="2020-10" db="EMBL/GenBank/DDBJ databases">
        <authorList>
            <person name="Gilroy R."/>
        </authorList>
    </citation>
    <scope>NUCLEOTIDE SEQUENCE</scope>
    <source>
        <strain evidence="2">9366</strain>
    </source>
</reference>
<comment type="caution">
    <text evidence="2">The sequence shown here is derived from an EMBL/GenBank/DDBJ whole genome shotgun (WGS) entry which is preliminary data.</text>
</comment>
<protein>
    <submittedName>
        <fullName evidence="2">HD domain-containing protein</fullName>
    </submittedName>
</protein>
<reference evidence="2" key="2">
    <citation type="journal article" date="2021" name="PeerJ">
        <title>Extensive microbial diversity within the chicken gut microbiome revealed by metagenomics and culture.</title>
        <authorList>
            <person name="Gilroy R."/>
            <person name="Ravi A."/>
            <person name="Getino M."/>
            <person name="Pursley I."/>
            <person name="Horton D.L."/>
            <person name="Alikhan N.F."/>
            <person name="Baker D."/>
            <person name="Gharbi K."/>
            <person name="Hall N."/>
            <person name="Watson M."/>
            <person name="Adriaenssens E.M."/>
            <person name="Foster-Nyarko E."/>
            <person name="Jarju S."/>
            <person name="Secka A."/>
            <person name="Antonio M."/>
            <person name="Oren A."/>
            <person name="Chaudhuri R.R."/>
            <person name="La Ragione R."/>
            <person name="Hildebrand F."/>
            <person name="Pallen M.J."/>
        </authorList>
    </citation>
    <scope>NUCLEOTIDE SEQUENCE</scope>
    <source>
        <strain evidence="2">9366</strain>
    </source>
</reference>
<sequence>MDEREKQLIREKILKRARQAEAELSPYAAREKDCLRRSNYEYNFYRRGFVRDCEAVINLAQYNRYGGKTQVFSLHANNDISTRASHVGLVSRIARTIGRALGLNCDLIEAIACAHDLGHAPFGHKGEVWLNDATKKHGYTFAHHVQSARYLDHITRSDMSLQVIDGVLCHNGECVLQTYRPNERATRDFALLEEKLERAYNGRISAEELMPATLEGCLVRICDVIAYLGKDRQDADRLGVHPLEGYTDHGAGILNHKIIRAAGEDIIFNSFGKDAICLSDELYAALIMGMRENYAFIYKSESTGITARQSEQMAKAVGEAYEFAIDDLKGGKGVLDKIYFPYIYANLDFVRAYRLDDKDRPERVAADFIASMCDDYFLSFYNRYIGKLELKKTDYFD</sequence>
<dbReference type="Proteomes" id="UP000824145">
    <property type="component" value="Unassembled WGS sequence"/>
</dbReference>
<dbReference type="Gene3D" id="1.10.3210.10">
    <property type="entry name" value="Hypothetical protein af1432"/>
    <property type="match status" value="1"/>
</dbReference>
<dbReference type="CDD" id="cd00077">
    <property type="entry name" value="HDc"/>
    <property type="match status" value="1"/>
</dbReference>
<dbReference type="InterPro" id="IPR006674">
    <property type="entry name" value="HD_domain"/>
</dbReference>
<dbReference type="AlphaFoldDB" id="A0A9D1MM22"/>
<dbReference type="EMBL" id="DVNJ01000024">
    <property type="protein sequence ID" value="HIU63043.1"/>
    <property type="molecule type" value="Genomic_DNA"/>
</dbReference>
<feature type="domain" description="HD/PDEase" evidence="1">
    <location>
        <begin position="79"/>
        <end position="237"/>
    </location>
</feature>
<proteinExistence type="predicted"/>
<evidence type="ECO:0000259" key="1">
    <source>
        <dbReference type="SMART" id="SM00471"/>
    </source>
</evidence>
<evidence type="ECO:0000313" key="2">
    <source>
        <dbReference type="EMBL" id="HIU63043.1"/>
    </source>
</evidence>
<dbReference type="InterPro" id="IPR003607">
    <property type="entry name" value="HD/PDEase_dom"/>
</dbReference>
<dbReference type="SMART" id="SM00471">
    <property type="entry name" value="HDc"/>
    <property type="match status" value="1"/>
</dbReference>